<dbReference type="AlphaFoldDB" id="R0EAM7"/>
<dbReference type="Pfam" id="PF22772">
    <property type="entry name" value="WsaF_C"/>
    <property type="match status" value="1"/>
</dbReference>
<protein>
    <recommendedName>
        <fullName evidence="5">Glycosyl transferase family 1 domain-containing protein</fullName>
    </recommendedName>
</protein>
<dbReference type="GO" id="GO:0030247">
    <property type="term" value="F:polysaccharide binding"/>
    <property type="evidence" value="ECO:0007669"/>
    <property type="project" value="InterPro"/>
</dbReference>
<dbReference type="InterPro" id="IPR048510">
    <property type="entry name" value="WsaF_N"/>
</dbReference>
<evidence type="ECO:0000313" key="3">
    <source>
        <dbReference type="EMBL" id="ENZ78432.1"/>
    </source>
</evidence>
<dbReference type="InterPro" id="IPR055050">
    <property type="entry name" value="WsaF_C"/>
</dbReference>
<dbReference type="Pfam" id="PF21374">
    <property type="entry name" value="WsaF_N"/>
    <property type="match status" value="1"/>
</dbReference>
<evidence type="ECO:0000259" key="2">
    <source>
        <dbReference type="Pfam" id="PF22772"/>
    </source>
</evidence>
<organism evidence="3 4">
    <name type="scientific">Ralstonia pickettii OR214</name>
    <dbReference type="NCBI Taxonomy" id="1264675"/>
    <lineage>
        <taxon>Bacteria</taxon>
        <taxon>Pseudomonadati</taxon>
        <taxon>Pseudomonadota</taxon>
        <taxon>Betaproteobacteria</taxon>
        <taxon>Burkholderiales</taxon>
        <taxon>Burkholderiaceae</taxon>
        <taxon>Ralstonia</taxon>
    </lineage>
</organism>
<evidence type="ECO:0008006" key="5">
    <source>
        <dbReference type="Google" id="ProtNLM"/>
    </source>
</evidence>
<dbReference type="Gene3D" id="3.40.50.2000">
    <property type="entry name" value="Glycogen Phosphorylase B"/>
    <property type="match status" value="1"/>
</dbReference>
<name>R0EAM7_RALPI</name>
<reference evidence="3 4" key="1">
    <citation type="journal article" date="2013" name="Genome Announc.">
        <title>Draft Genome Sequence for Ralstonia sp. Strain OR214, a Bacterium with Potential for Bioremediation.</title>
        <authorList>
            <person name="Utturkar S.M."/>
            <person name="Bollmann A."/>
            <person name="Brzoska R.M."/>
            <person name="Klingeman D.M."/>
            <person name="Epstein S.E."/>
            <person name="Palumbo A.V."/>
            <person name="Brown S.D."/>
        </authorList>
    </citation>
    <scope>NUCLEOTIDE SEQUENCE [LARGE SCALE GENOMIC DNA]</scope>
    <source>
        <strain evidence="3 4">OR214</strain>
    </source>
</reference>
<accession>R0EAM7</accession>
<dbReference type="PATRIC" id="fig|1264675.3.peg.1858"/>
<feature type="domain" description="WsaF C-terminal" evidence="2">
    <location>
        <begin position="407"/>
        <end position="542"/>
    </location>
</feature>
<dbReference type="Gene3D" id="3.40.50.11090">
    <property type="match status" value="1"/>
</dbReference>
<feature type="domain" description="WsaF N-terminal" evidence="1">
    <location>
        <begin position="215"/>
        <end position="352"/>
    </location>
</feature>
<comment type="caution">
    <text evidence="3">The sequence shown here is derived from an EMBL/GenBank/DDBJ whole genome shotgun (WGS) entry which is preliminary data.</text>
</comment>
<evidence type="ECO:0000313" key="4">
    <source>
        <dbReference type="Proteomes" id="UP000013280"/>
    </source>
</evidence>
<evidence type="ECO:0000259" key="1">
    <source>
        <dbReference type="Pfam" id="PF21374"/>
    </source>
</evidence>
<gene>
    <name evidence="3" type="ORF">OR214_01850</name>
</gene>
<sequence length="588" mass="67671">MTNEQLQEHYASKGRKEGRHPNWESVVRTRAELQGFDFEFYRDFYHDLRHLPPSDLIAHFLEHGKREGRFASPEELAMAEKQIKSFDADFYRAYYSDVAAFSDEQAKNHYLAFGLRDKRYPNVDAYINDLNLDHCPLPNDFSSETYLKLNSDLQNHLKKPWEPALHYMMYGRWEGRQYQGNKPSTTYNARTLHQQLSSVYDMPEVVIDPLRKPTVNVLVPAFDFASMSAGFFGVFQVALFIKRCGLNVRLVMYDKFNFDIDYSREKLKNYPGMEALFDDVEVAYIGDRITPLAISPLDNCVATVWYSAYLAKKIMALCGGRKFLYLIQDYESVFHPSGSQYALSDLSYSFNYSALFSSESLRNYFTENKIGAFGRENVDSTYFNNACASALPPKEEFISSRRQGKKKRLAFYSRPPVHRNMFELGALALILAVQEGVFPKDEWEFVGIGLGEATIELSEGLHMKQMERMNLREYQNVISTFDIGFCLMASSHPSLLPFDLAGSGAVVVTNSFGVKDQTYFDKLTRDVIVATPDVHALVEALRVAVNRANDLETRYQNALAMTFPRTWDETFTEEHVMFIRNTFKETLQ</sequence>
<proteinExistence type="predicted"/>
<dbReference type="EMBL" id="APMQ01000004">
    <property type="protein sequence ID" value="ENZ78432.1"/>
    <property type="molecule type" value="Genomic_DNA"/>
</dbReference>
<dbReference type="Proteomes" id="UP000013280">
    <property type="component" value="Unassembled WGS sequence"/>
</dbReference>